<dbReference type="Proteomes" id="UP000310121">
    <property type="component" value="Unassembled WGS sequence"/>
</dbReference>
<evidence type="ECO:0000313" key="2">
    <source>
        <dbReference type="EMBL" id="THZ51619.1"/>
    </source>
</evidence>
<dbReference type="PANTHER" id="PTHR37017:SF11">
    <property type="entry name" value="ESTERASE_LIPASE_THIOESTERASE DOMAIN-CONTAINING PROTEIN"/>
    <property type="match status" value="1"/>
</dbReference>
<evidence type="ECO:0000259" key="1">
    <source>
        <dbReference type="Pfam" id="PF12697"/>
    </source>
</evidence>
<dbReference type="InterPro" id="IPR052897">
    <property type="entry name" value="Sec-Metab_Biosynth_Hydrolase"/>
</dbReference>
<dbReference type="PANTHER" id="PTHR37017">
    <property type="entry name" value="AB HYDROLASE-1 DOMAIN-CONTAINING PROTEIN-RELATED"/>
    <property type="match status" value="1"/>
</dbReference>
<evidence type="ECO:0000313" key="3">
    <source>
        <dbReference type="Proteomes" id="UP000310121"/>
    </source>
</evidence>
<keyword evidence="2" id="KW-0378">Hydrolase</keyword>
<dbReference type="InterPro" id="IPR000073">
    <property type="entry name" value="AB_hydrolase_1"/>
</dbReference>
<dbReference type="Gene3D" id="3.40.50.1820">
    <property type="entry name" value="alpha/beta hydrolase"/>
    <property type="match status" value="1"/>
</dbReference>
<proteinExistence type="predicted"/>
<accession>A0A4S9VHQ8</accession>
<comment type="caution">
    <text evidence="2">The sequence shown here is derived from an EMBL/GenBank/DDBJ whole genome shotgun (WGS) entry which is preliminary data.</text>
</comment>
<dbReference type="GO" id="GO:0016787">
    <property type="term" value="F:hydrolase activity"/>
    <property type="evidence" value="ECO:0007669"/>
    <property type="project" value="UniProtKB-KW"/>
</dbReference>
<gene>
    <name evidence="2" type="ORF">D6C90_01676</name>
</gene>
<sequence>MVVEPAPACEESKRGRVTVAEVFAADVAGSMSIIAKAPNSSTSPPPSHLQATKEPIPLLHTPFGSTMHIDQIMFGTCNTSKPTVIFVTGAWHQPHLYAPLLDGLKKTSFPVVAPSLPSVGGSSEDDFAHDVRVIRKAIAEEVAQGHEIIVLMHSYGGMVGSAAVQGYAKEEVRSGGGIIRMIYLTAFAMDVGLSLMDGLNGTPLPWFASANAHQWAATNTSQIFYNDVDPSIADPLADELDLQSKASFEAKQTYAAWKYIDSTYIVCELDNAIPKQAQVAMASQPGGKFTIEYLEAGHSPFLSMPQSTVETIRKILWEPV</sequence>
<organism evidence="2 3">
    <name type="scientific">Aureobasidium pullulans</name>
    <name type="common">Black yeast</name>
    <name type="synonym">Pullularia pullulans</name>
    <dbReference type="NCBI Taxonomy" id="5580"/>
    <lineage>
        <taxon>Eukaryota</taxon>
        <taxon>Fungi</taxon>
        <taxon>Dikarya</taxon>
        <taxon>Ascomycota</taxon>
        <taxon>Pezizomycotina</taxon>
        <taxon>Dothideomycetes</taxon>
        <taxon>Dothideomycetidae</taxon>
        <taxon>Dothideales</taxon>
        <taxon>Saccotheciaceae</taxon>
        <taxon>Aureobasidium</taxon>
    </lineage>
</organism>
<dbReference type="SUPFAM" id="SSF53474">
    <property type="entry name" value="alpha/beta-Hydrolases"/>
    <property type="match status" value="1"/>
</dbReference>
<dbReference type="Pfam" id="PF12697">
    <property type="entry name" value="Abhydrolase_6"/>
    <property type="match status" value="1"/>
</dbReference>
<protein>
    <submittedName>
        <fullName evidence="2">Alpha/beta-hydrolase</fullName>
    </submittedName>
</protein>
<dbReference type="InterPro" id="IPR029058">
    <property type="entry name" value="AB_hydrolase_fold"/>
</dbReference>
<dbReference type="EMBL" id="QZBN01000079">
    <property type="protein sequence ID" value="THZ51619.1"/>
    <property type="molecule type" value="Genomic_DNA"/>
</dbReference>
<name>A0A4S9VHQ8_AURPU</name>
<dbReference type="AlphaFoldDB" id="A0A4S9VHQ8"/>
<feature type="domain" description="AB hydrolase-1" evidence="1">
    <location>
        <begin position="84"/>
        <end position="310"/>
    </location>
</feature>
<reference evidence="2 3" key="1">
    <citation type="submission" date="2018-10" db="EMBL/GenBank/DDBJ databases">
        <title>Fifty Aureobasidium pullulans genomes reveal a recombining polyextremotolerant generalist.</title>
        <authorList>
            <person name="Gostincar C."/>
            <person name="Turk M."/>
            <person name="Zajc J."/>
            <person name="Gunde-Cimerman N."/>
        </authorList>
    </citation>
    <scope>NUCLEOTIDE SEQUENCE [LARGE SCALE GENOMIC DNA]</scope>
    <source>
        <strain evidence="2 3">EXF-3844</strain>
    </source>
</reference>